<dbReference type="GO" id="GO:0005886">
    <property type="term" value="C:plasma membrane"/>
    <property type="evidence" value="ECO:0007669"/>
    <property type="project" value="UniProtKB-SubCell"/>
</dbReference>
<evidence type="ECO:0000256" key="2">
    <source>
        <dbReference type="ARBA" id="ARBA00022448"/>
    </source>
</evidence>
<name>A0A3Q9I659_9BACL</name>
<evidence type="ECO:0000256" key="7">
    <source>
        <dbReference type="RuleBase" id="RU363032"/>
    </source>
</evidence>
<keyword evidence="6 7" id="KW-0472">Membrane</keyword>
<keyword evidence="10" id="KW-1185">Reference proteome</keyword>
<evidence type="ECO:0000256" key="4">
    <source>
        <dbReference type="ARBA" id="ARBA00022692"/>
    </source>
</evidence>
<dbReference type="Pfam" id="PF00528">
    <property type="entry name" value="BPD_transp_1"/>
    <property type="match status" value="1"/>
</dbReference>
<comment type="similarity">
    <text evidence="7">Belongs to the binding-protein-dependent transport system permease family.</text>
</comment>
<dbReference type="KEGG" id="plut:EI981_02280"/>
<gene>
    <name evidence="9" type="ORF">EI981_02280</name>
</gene>
<dbReference type="InterPro" id="IPR000515">
    <property type="entry name" value="MetI-like"/>
</dbReference>
<evidence type="ECO:0000313" key="10">
    <source>
        <dbReference type="Proteomes" id="UP000270678"/>
    </source>
</evidence>
<evidence type="ECO:0000256" key="3">
    <source>
        <dbReference type="ARBA" id="ARBA00022475"/>
    </source>
</evidence>
<comment type="subcellular location">
    <subcellularLocation>
        <location evidence="1 7">Cell membrane</location>
        <topology evidence="1 7">Multi-pass membrane protein</topology>
    </subcellularLocation>
</comment>
<feature type="transmembrane region" description="Helical" evidence="7">
    <location>
        <begin position="108"/>
        <end position="128"/>
    </location>
</feature>
<dbReference type="GO" id="GO:0055085">
    <property type="term" value="P:transmembrane transport"/>
    <property type="evidence" value="ECO:0007669"/>
    <property type="project" value="InterPro"/>
</dbReference>
<evidence type="ECO:0000256" key="1">
    <source>
        <dbReference type="ARBA" id="ARBA00004651"/>
    </source>
</evidence>
<reference evidence="10" key="1">
    <citation type="submission" date="2018-12" db="EMBL/GenBank/DDBJ databases">
        <title>Complete genome sequence of Paenibacillus sp. MBLB1234.</title>
        <authorList>
            <person name="Nam Y.-D."/>
            <person name="Kang J."/>
            <person name="Chung W.-H."/>
            <person name="Park Y.S."/>
        </authorList>
    </citation>
    <scope>NUCLEOTIDE SEQUENCE [LARGE SCALE GENOMIC DNA]</scope>
    <source>
        <strain evidence="10">MBLB1234</strain>
    </source>
</reference>
<keyword evidence="4 7" id="KW-0812">Transmembrane</keyword>
<accession>A0A3Q9I659</accession>
<keyword evidence="2 7" id="KW-0813">Transport</keyword>
<organism evidence="9 10">
    <name type="scientific">Paenibacillus lutimineralis</name>
    <dbReference type="NCBI Taxonomy" id="2707005"/>
    <lineage>
        <taxon>Bacteria</taxon>
        <taxon>Bacillati</taxon>
        <taxon>Bacillota</taxon>
        <taxon>Bacilli</taxon>
        <taxon>Bacillales</taxon>
        <taxon>Paenibacillaceae</taxon>
        <taxon>Paenibacillus</taxon>
    </lineage>
</organism>
<dbReference type="SUPFAM" id="SSF161098">
    <property type="entry name" value="MetI-like"/>
    <property type="match status" value="1"/>
</dbReference>
<sequence>MDTRSYVERIWDWFNVIALAVIAGLMLLPFIHIFAVSFSSLEDVLRKDFILWPTNWTIDSYKVIFLSKQFIGSLGVTVTITAIGTLVSLILTASMAYALTRNILGQRVILLMVIFTILFNAGMIPVYLVVKSTGLINSLWALVIPGAISSFNLIVIRQFFLSIPSELSEAALIDGANEVRTFWSVILPLSKPALATFALFYAVGYWNKYFEGILYLNDARKWPVQVVLRQMVIMNETTSTVGSDVMLQLENQPPPVTIQMAAILVATLPILVLYPFLQKHFAKGVMIGSVKG</sequence>
<feature type="domain" description="ABC transmembrane type-1" evidence="8">
    <location>
        <begin position="74"/>
        <end position="277"/>
    </location>
</feature>
<protein>
    <submittedName>
        <fullName evidence="9">Carbohydrate ABC transporter permease</fullName>
    </submittedName>
</protein>
<dbReference type="Proteomes" id="UP000270678">
    <property type="component" value="Chromosome"/>
</dbReference>
<dbReference type="RefSeq" id="WP_126995062.1">
    <property type="nucleotide sequence ID" value="NZ_CP034346.1"/>
</dbReference>
<feature type="transmembrane region" description="Helical" evidence="7">
    <location>
        <begin position="70"/>
        <end position="96"/>
    </location>
</feature>
<dbReference type="OrthoDB" id="9810086at2"/>
<dbReference type="PANTHER" id="PTHR43744:SF9">
    <property type="entry name" value="POLYGALACTURONAN_RHAMNOGALACTURONAN TRANSPORT SYSTEM PERMEASE PROTEIN YTCP"/>
    <property type="match status" value="1"/>
</dbReference>
<keyword evidence="5 7" id="KW-1133">Transmembrane helix</keyword>
<dbReference type="CDD" id="cd06261">
    <property type="entry name" value="TM_PBP2"/>
    <property type="match status" value="1"/>
</dbReference>
<keyword evidence="3" id="KW-1003">Cell membrane</keyword>
<dbReference type="PROSITE" id="PS50928">
    <property type="entry name" value="ABC_TM1"/>
    <property type="match status" value="1"/>
</dbReference>
<dbReference type="Gene3D" id="1.10.3720.10">
    <property type="entry name" value="MetI-like"/>
    <property type="match status" value="1"/>
</dbReference>
<feature type="transmembrane region" description="Helical" evidence="7">
    <location>
        <begin position="12"/>
        <end position="35"/>
    </location>
</feature>
<dbReference type="AlphaFoldDB" id="A0A3Q9I659"/>
<proteinExistence type="inferred from homology"/>
<feature type="transmembrane region" description="Helical" evidence="7">
    <location>
        <begin position="256"/>
        <end position="277"/>
    </location>
</feature>
<evidence type="ECO:0000256" key="5">
    <source>
        <dbReference type="ARBA" id="ARBA00022989"/>
    </source>
</evidence>
<evidence type="ECO:0000256" key="6">
    <source>
        <dbReference type="ARBA" id="ARBA00023136"/>
    </source>
</evidence>
<dbReference type="PANTHER" id="PTHR43744">
    <property type="entry name" value="ABC TRANSPORTER PERMEASE PROTEIN MG189-RELATED-RELATED"/>
    <property type="match status" value="1"/>
</dbReference>
<dbReference type="InterPro" id="IPR035906">
    <property type="entry name" value="MetI-like_sf"/>
</dbReference>
<evidence type="ECO:0000259" key="8">
    <source>
        <dbReference type="PROSITE" id="PS50928"/>
    </source>
</evidence>
<evidence type="ECO:0000313" key="9">
    <source>
        <dbReference type="EMBL" id="AZS13414.1"/>
    </source>
</evidence>
<dbReference type="EMBL" id="CP034346">
    <property type="protein sequence ID" value="AZS13414.1"/>
    <property type="molecule type" value="Genomic_DNA"/>
</dbReference>
<feature type="transmembrane region" description="Helical" evidence="7">
    <location>
        <begin position="140"/>
        <end position="160"/>
    </location>
</feature>
<feature type="transmembrane region" description="Helical" evidence="7">
    <location>
        <begin position="181"/>
        <end position="206"/>
    </location>
</feature>